<keyword evidence="5 8" id="KW-0067">ATP-binding</keyword>
<organism evidence="10 11">
    <name type="scientific">Oerskovia paurometabola</name>
    <dbReference type="NCBI Taxonomy" id="162170"/>
    <lineage>
        <taxon>Bacteria</taxon>
        <taxon>Bacillati</taxon>
        <taxon>Actinomycetota</taxon>
        <taxon>Actinomycetes</taxon>
        <taxon>Micrococcales</taxon>
        <taxon>Cellulomonadaceae</taxon>
        <taxon>Oerskovia</taxon>
    </lineage>
</organism>
<evidence type="ECO:0000256" key="8">
    <source>
        <dbReference type="HAMAP-Rule" id="MF_00238"/>
    </source>
</evidence>
<evidence type="ECO:0000256" key="7">
    <source>
        <dbReference type="ARBA" id="ARBA00048478"/>
    </source>
</evidence>
<dbReference type="Proteomes" id="UP001596305">
    <property type="component" value="Unassembled WGS sequence"/>
</dbReference>
<dbReference type="CDD" id="cd02020">
    <property type="entry name" value="CMPK"/>
    <property type="match status" value="1"/>
</dbReference>
<dbReference type="InterPro" id="IPR011994">
    <property type="entry name" value="Cytidylate_kinase_dom"/>
</dbReference>
<comment type="catalytic activity">
    <reaction evidence="7 8">
        <text>CMP + ATP = CDP + ADP</text>
        <dbReference type="Rhea" id="RHEA:11600"/>
        <dbReference type="ChEBI" id="CHEBI:30616"/>
        <dbReference type="ChEBI" id="CHEBI:58069"/>
        <dbReference type="ChEBI" id="CHEBI:60377"/>
        <dbReference type="ChEBI" id="CHEBI:456216"/>
        <dbReference type="EC" id="2.7.4.25"/>
    </reaction>
</comment>
<dbReference type="SUPFAM" id="SSF52540">
    <property type="entry name" value="P-loop containing nucleoside triphosphate hydrolases"/>
    <property type="match status" value="1"/>
</dbReference>
<keyword evidence="3 8" id="KW-0547">Nucleotide-binding</keyword>
<evidence type="ECO:0000313" key="11">
    <source>
        <dbReference type="Proteomes" id="UP001596305"/>
    </source>
</evidence>
<comment type="subcellular location">
    <subcellularLocation>
        <location evidence="8">Cytoplasm</location>
    </subcellularLocation>
</comment>
<gene>
    <name evidence="8" type="primary">cmk</name>
    <name evidence="10" type="ORF">ACFP71_18920</name>
</gene>
<evidence type="ECO:0000256" key="1">
    <source>
        <dbReference type="ARBA" id="ARBA00009427"/>
    </source>
</evidence>
<accession>A0ABW1XES2</accession>
<keyword evidence="11" id="KW-1185">Reference proteome</keyword>
<dbReference type="Gene3D" id="3.40.50.300">
    <property type="entry name" value="P-loop containing nucleotide triphosphate hydrolases"/>
    <property type="match status" value="1"/>
</dbReference>
<keyword evidence="8" id="KW-0963">Cytoplasm</keyword>
<sequence length="266" mass="27120">MSADGTRAEGRGLVVAIDGPSGSGKSSVSRAVAQRLGTAYLDTGAMYRAATWWCLEEGVDLADQAAVAAAVDVMPLVMGIDPAAPTVHVDGTDVGEAIRTTEISTAVSAVATNLAVRAELRRLQRVIIAAESSASASSASVASSESAGTSFSGGRGIVAEGRDITTVVAPDADVRILLTASEEARLARRSLEVHGAADAAAVEATKDQVLRRDRDDSTVSQFHVAADGVVTVDSSDLDFEQTVQAVLDVVEHATATTAAGGEGTAR</sequence>
<dbReference type="HAMAP" id="MF_00238">
    <property type="entry name" value="Cytidyl_kinase_type1"/>
    <property type="match status" value="1"/>
</dbReference>
<dbReference type="RefSeq" id="WP_307824086.1">
    <property type="nucleotide sequence ID" value="NZ_BAAAIY010000006.1"/>
</dbReference>
<evidence type="ECO:0000313" key="10">
    <source>
        <dbReference type="EMBL" id="MFC6426911.1"/>
    </source>
</evidence>
<feature type="binding site" evidence="8">
    <location>
        <begin position="19"/>
        <end position="27"/>
    </location>
    <ligand>
        <name>ATP</name>
        <dbReference type="ChEBI" id="CHEBI:30616"/>
    </ligand>
</feature>
<dbReference type="EC" id="2.7.4.25" evidence="8"/>
<keyword evidence="4 8" id="KW-0418">Kinase</keyword>
<dbReference type="Pfam" id="PF02224">
    <property type="entry name" value="Cytidylate_kin"/>
    <property type="match status" value="2"/>
</dbReference>
<evidence type="ECO:0000256" key="3">
    <source>
        <dbReference type="ARBA" id="ARBA00022741"/>
    </source>
</evidence>
<comment type="catalytic activity">
    <reaction evidence="6 8">
        <text>dCMP + ATP = dCDP + ADP</text>
        <dbReference type="Rhea" id="RHEA:25094"/>
        <dbReference type="ChEBI" id="CHEBI:30616"/>
        <dbReference type="ChEBI" id="CHEBI:57566"/>
        <dbReference type="ChEBI" id="CHEBI:58593"/>
        <dbReference type="ChEBI" id="CHEBI:456216"/>
        <dbReference type="EC" id="2.7.4.25"/>
    </reaction>
</comment>
<protein>
    <recommendedName>
        <fullName evidence="8">Cytidylate kinase</fullName>
        <shortName evidence="8">CK</shortName>
        <ecNumber evidence="8">2.7.4.25</ecNumber>
    </recommendedName>
    <alternativeName>
        <fullName evidence="8">Cytidine monophosphate kinase</fullName>
        <shortName evidence="8">CMP kinase</shortName>
    </alternativeName>
</protein>
<evidence type="ECO:0000256" key="2">
    <source>
        <dbReference type="ARBA" id="ARBA00022679"/>
    </source>
</evidence>
<keyword evidence="2 8" id="KW-0808">Transferase</keyword>
<comment type="similarity">
    <text evidence="1 8">Belongs to the cytidylate kinase family. Type 1 subfamily.</text>
</comment>
<dbReference type="GO" id="GO:0016301">
    <property type="term" value="F:kinase activity"/>
    <property type="evidence" value="ECO:0007669"/>
    <property type="project" value="UniProtKB-KW"/>
</dbReference>
<dbReference type="InterPro" id="IPR003136">
    <property type="entry name" value="Cytidylate_kin"/>
</dbReference>
<feature type="domain" description="Cytidylate kinase" evidence="9">
    <location>
        <begin position="15"/>
        <end position="129"/>
    </location>
</feature>
<dbReference type="EMBL" id="JBHSTM010000013">
    <property type="protein sequence ID" value="MFC6426911.1"/>
    <property type="molecule type" value="Genomic_DNA"/>
</dbReference>
<comment type="caution">
    <text evidence="10">The sequence shown here is derived from an EMBL/GenBank/DDBJ whole genome shotgun (WGS) entry which is preliminary data.</text>
</comment>
<name>A0ABW1XES2_9CELL</name>
<evidence type="ECO:0000256" key="5">
    <source>
        <dbReference type="ARBA" id="ARBA00022840"/>
    </source>
</evidence>
<evidence type="ECO:0000259" key="9">
    <source>
        <dbReference type="Pfam" id="PF02224"/>
    </source>
</evidence>
<reference evidence="11" key="1">
    <citation type="journal article" date="2019" name="Int. J. Syst. Evol. Microbiol.">
        <title>The Global Catalogue of Microorganisms (GCM) 10K type strain sequencing project: providing services to taxonomists for standard genome sequencing and annotation.</title>
        <authorList>
            <consortium name="The Broad Institute Genomics Platform"/>
            <consortium name="The Broad Institute Genome Sequencing Center for Infectious Disease"/>
            <person name="Wu L."/>
            <person name="Ma J."/>
        </authorList>
    </citation>
    <scope>NUCLEOTIDE SEQUENCE [LARGE SCALE GENOMIC DNA]</scope>
    <source>
        <strain evidence="11">CCUG 47105</strain>
    </source>
</reference>
<dbReference type="InterPro" id="IPR027417">
    <property type="entry name" value="P-loop_NTPase"/>
</dbReference>
<proteinExistence type="inferred from homology"/>
<evidence type="ECO:0000256" key="6">
    <source>
        <dbReference type="ARBA" id="ARBA00047615"/>
    </source>
</evidence>
<feature type="domain" description="Cytidylate kinase" evidence="9">
    <location>
        <begin position="153"/>
        <end position="251"/>
    </location>
</feature>
<evidence type="ECO:0000256" key="4">
    <source>
        <dbReference type="ARBA" id="ARBA00022777"/>
    </source>
</evidence>